<comment type="function">
    <text evidence="8">Produces ATP from ADP in the presence of a proton gradient across the membrane.</text>
</comment>
<dbReference type="Pfam" id="PF02823">
    <property type="entry name" value="ATP-synt_DE_N"/>
    <property type="match status" value="1"/>
</dbReference>
<reference evidence="13" key="1">
    <citation type="journal article" date="2019" name="Int. J. Syst. Evol. Microbiol.">
        <title>The Global Catalogue of Microorganisms (GCM) 10K type strain sequencing project: providing services to taxonomists for standard genome sequencing and annotation.</title>
        <authorList>
            <consortium name="The Broad Institute Genomics Platform"/>
            <consortium name="The Broad Institute Genome Sequencing Center for Infectious Disease"/>
            <person name="Wu L."/>
            <person name="Ma J."/>
        </authorList>
    </citation>
    <scope>NUCLEOTIDE SEQUENCE [LARGE SCALE GENOMIC DNA]</scope>
    <source>
        <strain evidence="13">JCM 16929</strain>
    </source>
</reference>
<dbReference type="SUPFAM" id="SSF51344">
    <property type="entry name" value="Epsilon subunit of F1F0-ATP synthase N-terminal domain"/>
    <property type="match status" value="1"/>
</dbReference>
<evidence type="ECO:0000256" key="4">
    <source>
        <dbReference type="ARBA" id="ARBA00023065"/>
    </source>
</evidence>
<evidence type="ECO:0000256" key="1">
    <source>
        <dbReference type="ARBA" id="ARBA00004202"/>
    </source>
</evidence>
<dbReference type="HAMAP" id="MF_00530">
    <property type="entry name" value="ATP_synth_epsil_bac"/>
    <property type="match status" value="1"/>
</dbReference>
<evidence type="ECO:0000256" key="5">
    <source>
        <dbReference type="ARBA" id="ARBA00023136"/>
    </source>
</evidence>
<keyword evidence="13" id="KW-1185">Reference proteome</keyword>
<dbReference type="Proteomes" id="UP001501490">
    <property type="component" value="Unassembled WGS sequence"/>
</dbReference>
<keyword evidence="3 8" id="KW-0813">Transport</keyword>
<comment type="similarity">
    <text evidence="2 8 9">Belongs to the ATPase epsilon chain family.</text>
</comment>
<dbReference type="EMBL" id="BAABAB010000016">
    <property type="protein sequence ID" value="GAA3620335.1"/>
    <property type="molecule type" value="Genomic_DNA"/>
</dbReference>
<dbReference type="CDD" id="cd12152">
    <property type="entry name" value="F1-ATPase_delta"/>
    <property type="match status" value="1"/>
</dbReference>
<feature type="compositionally biased region" description="Low complexity" evidence="10">
    <location>
        <begin position="121"/>
        <end position="133"/>
    </location>
</feature>
<evidence type="ECO:0000259" key="11">
    <source>
        <dbReference type="Pfam" id="PF02823"/>
    </source>
</evidence>
<evidence type="ECO:0000313" key="12">
    <source>
        <dbReference type="EMBL" id="GAA3620335.1"/>
    </source>
</evidence>
<dbReference type="NCBIfam" id="TIGR01216">
    <property type="entry name" value="ATP_synt_epsi"/>
    <property type="match status" value="1"/>
</dbReference>
<comment type="subunit">
    <text evidence="8 9">F-type ATPases have 2 components, CF(1) - the catalytic core - and CF(0) - the membrane proton channel. CF(1) has five subunits: alpha(3), beta(3), gamma(1), delta(1), epsilon(1). CF(0) has three main subunits: a, b and c.</text>
</comment>
<dbReference type="InterPro" id="IPR036771">
    <property type="entry name" value="ATPsynth_dsu/esu_N"/>
</dbReference>
<dbReference type="PANTHER" id="PTHR13822:SF10">
    <property type="entry name" value="ATP SYNTHASE EPSILON CHAIN, CHLOROPLASTIC"/>
    <property type="match status" value="1"/>
</dbReference>
<evidence type="ECO:0000256" key="9">
    <source>
        <dbReference type="RuleBase" id="RU003656"/>
    </source>
</evidence>
<keyword evidence="4 8" id="KW-0406">Ion transport</keyword>
<accession>A0ABP6ZWB9</accession>
<organism evidence="12 13">
    <name type="scientific">Microlunatus ginsengisoli</name>
    <dbReference type="NCBI Taxonomy" id="363863"/>
    <lineage>
        <taxon>Bacteria</taxon>
        <taxon>Bacillati</taxon>
        <taxon>Actinomycetota</taxon>
        <taxon>Actinomycetes</taxon>
        <taxon>Propionibacteriales</taxon>
        <taxon>Propionibacteriaceae</taxon>
        <taxon>Microlunatus</taxon>
    </lineage>
</organism>
<evidence type="ECO:0000256" key="7">
    <source>
        <dbReference type="ARBA" id="ARBA00023310"/>
    </source>
</evidence>
<keyword evidence="8" id="KW-1003">Cell membrane</keyword>
<keyword evidence="8" id="KW-0375">Hydrogen ion transport</keyword>
<evidence type="ECO:0000256" key="6">
    <source>
        <dbReference type="ARBA" id="ARBA00023196"/>
    </source>
</evidence>
<dbReference type="NCBIfam" id="NF009977">
    <property type="entry name" value="PRK13442.1"/>
    <property type="match status" value="1"/>
</dbReference>
<dbReference type="PANTHER" id="PTHR13822">
    <property type="entry name" value="ATP SYNTHASE DELTA/EPSILON CHAIN"/>
    <property type="match status" value="1"/>
</dbReference>
<evidence type="ECO:0000256" key="3">
    <source>
        <dbReference type="ARBA" id="ARBA00022448"/>
    </source>
</evidence>
<sequence>MADPMDVQVVSAERVVWSGQASNIIARTTDGDIGILPGHEPVLAILVPSGVEIYSVDNHREIVAVDGGFISVGQGRVSILSEYARMADDIDLPRAEKELAEAQSRLDDGEDDEDTRKHFSRAQAQVRAAQKVQ</sequence>
<gene>
    <name evidence="8" type="primary">atpC</name>
    <name evidence="12" type="ORF">GCM10022236_23180</name>
</gene>
<evidence type="ECO:0000256" key="2">
    <source>
        <dbReference type="ARBA" id="ARBA00005712"/>
    </source>
</evidence>
<keyword evidence="5 8" id="KW-0472">Membrane</keyword>
<name>A0ABP6ZWB9_9ACTN</name>
<comment type="subcellular location">
    <subcellularLocation>
        <location evidence="1 8">Cell membrane</location>
        <topology evidence="1 8">Peripheral membrane protein</topology>
    </subcellularLocation>
</comment>
<keyword evidence="6 8" id="KW-0139">CF(1)</keyword>
<feature type="domain" description="ATP synthase F1 complex delta/epsilon subunit N-terminal" evidence="11">
    <location>
        <begin position="5"/>
        <end position="83"/>
    </location>
</feature>
<evidence type="ECO:0000313" key="13">
    <source>
        <dbReference type="Proteomes" id="UP001501490"/>
    </source>
</evidence>
<evidence type="ECO:0000256" key="10">
    <source>
        <dbReference type="SAM" id="MobiDB-lite"/>
    </source>
</evidence>
<evidence type="ECO:0000256" key="8">
    <source>
        <dbReference type="HAMAP-Rule" id="MF_00530"/>
    </source>
</evidence>
<dbReference type="RefSeq" id="WP_344804584.1">
    <property type="nucleotide sequence ID" value="NZ_BAABAB010000016.1"/>
</dbReference>
<feature type="region of interest" description="Disordered" evidence="10">
    <location>
        <begin position="98"/>
        <end position="133"/>
    </location>
</feature>
<dbReference type="Gene3D" id="2.60.15.10">
    <property type="entry name" value="F0F1 ATP synthase delta/epsilon subunit, N-terminal"/>
    <property type="match status" value="1"/>
</dbReference>
<proteinExistence type="inferred from homology"/>
<keyword evidence="7 8" id="KW-0066">ATP synthesis</keyword>
<protein>
    <recommendedName>
        <fullName evidence="8">ATP synthase epsilon chain</fullName>
    </recommendedName>
    <alternativeName>
        <fullName evidence="8">ATP synthase F1 sector epsilon subunit</fullName>
    </alternativeName>
    <alternativeName>
        <fullName evidence="8">F-ATPase epsilon subunit</fullName>
    </alternativeName>
</protein>
<comment type="caution">
    <text evidence="12">The sequence shown here is derived from an EMBL/GenBank/DDBJ whole genome shotgun (WGS) entry which is preliminary data.</text>
</comment>
<dbReference type="InterPro" id="IPR001469">
    <property type="entry name" value="ATP_synth_F1_dsu/esu"/>
</dbReference>
<dbReference type="InterPro" id="IPR020546">
    <property type="entry name" value="ATP_synth_F1_dsu/esu_N"/>
</dbReference>
<feature type="compositionally biased region" description="Basic and acidic residues" evidence="10">
    <location>
        <begin position="98"/>
        <end position="107"/>
    </location>
</feature>